<evidence type="ECO:0000256" key="6">
    <source>
        <dbReference type="ARBA" id="ARBA00049348"/>
    </source>
</evidence>
<evidence type="ECO:0000313" key="9">
    <source>
        <dbReference type="Proteomes" id="UP000626026"/>
    </source>
</evidence>
<dbReference type="Proteomes" id="UP000626026">
    <property type="component" value="Unassembled WGS sequence"/>
</dbReference>
<dbReference type="GO" id="GO:0032259">
    <property type="term" value="P:methylation"/>
    <property type="evidence" value="ECO:0007669"/>
    <property type="project" value="UniProtKB-KW"/>
</dbReference>
<comment type="caution">
    <text evidence="8">The sequence shown here is derived from an EMBL/GenBank/DDBJ whole genome shotgun (WGS) entry which is preliminary data.</text>
</comment>
<dbReference type="InterPro" id="IPR036217">
    <property type="entry name" value="MethylDNA_cys_MeTrfase_DNAb"/>
</dbReference>
<dbReference type="PROSITE" id="PS00374">
    <property type="entry name" value="MGMT"/>
    <property type="match status" value="1"/>
</dbReference>
<evidence type="ECO:0000259" key="7">
    <source>
        <dbReference type="Pfam" id="PF01035"/>
    </source>
</evidence>
<comment type="catalytic activity">
    <reaction evidence="6">
        <text>a 6-O-methyl-2'-deoxyguanosine in DNA + L-cysteinyl-[protein] = S-methyl-L-cysteinyl-[protein] + a 2'-deoxyguanosine in DNA</text>
        <dbReference type="Rhea" id="RHEA:24000"/>
        <dbReference type="Rhea" id="RHEA-COMP:10131"/>
        <dbReference type="Rhea" id="RHEA-COMP:10132"/>
        <dbReference type="Rhea" id="RHEA-COMP:11367"/>
        <dbReference type="Rhea" id="RHEA-COMP:11368"/>
        <dbReference type="ChEBI" id="CHEBI:29950"/>
        <dbReference type="ChEBI" id="CHEBI:82612"/>
        <dbReference type="ChEBI" id="CHEBI:85445"/>
        <dbReference type="ChEBI" id="CHEBI:85448"/>
        <dbReference type="EC" id="2.1.1.63"/>
    </reaction>
</comment>
<dbReference type="InterPro" id="IPR036631">
    <property type="entry name" value="MGMT_N_sf"/>
</dbReference>
<dbReference type="NCBIfam" id="TIGR00589">
    <property type="entry name" value="ogt"/>
    <property type="match status" value="1"/>
</dbReference>
<evidence type="ECO:0000256" key="5">
    <source>
        <dbReference type="ARBA" id="ARBA00023204"/>
    </source>
</evidence>
<dbReference type="PANTHER" id="PTHR10815:SF5">
    <property type="entry name" value="METHYLATED-DNA--PROTEIN-CYSTEINE METHYLTRANSFERASE"/>
    <property type="match status" value="1"/>
</dbReference>
<dbReference type="InterPro" id="IPR036388">
    <property type="entry name" value="WH-like_DNA-bd_sf"/>
</dbReference>
<evidence type="ECO:0000313" key="8">
    <source>
        <dbReference type="EMBL" id="MBC9205638.1"/>
    </source>
</evidence>
<dbReference type="PANTHER" id="PTHR10815">
    <property type="entry name" value="METHYLATED-DNA--PROTEIN-CYSTEINE METHYLTRANSFERASE"/>
    <property type="match status" value="1"/>
</dbReference>
<dbReference type="GO" id="GO:0003908">
    <property type="term" value="F:methylated-DNA-[protein]-cysteine S-methyltransferase activity"/>
    <property type="evidence" value="ECO:0007669"/>
    <property type="project" value="UniProtKB-EC"/>
</dbReference>
<dbReference type="Pfam" id="PF01035">
    <property type="entry name" value="DNA_binding_1"/>
    <property type="match status" value="1"/>
</dbReference>
<reference evidence="8 9" key="1">
    <citation type="journal article" date="2013" name="Int. J. Syst. Evol. Microbiol.">
        <title>Roseomonas aerophila sp. nov., isolated from air.</title>
        <authorList>
            <person name="Kim S.J."/>
            <person name="Weon H.Y."/>
            <person name="Ahn J.H."/>
            <person name="Hong S.B."/>
            <person name="Seok S.J."/>
            <person name="Whang K.S."/>
            <person name="Kwon S.W."/>
        </authorList>
    </citation>
    <scope>NUCLEOTIDE SEQUENCE [LARGE SCALE GENOMIC DNA]</scope>
    <source>
        <strain evidence="8 9">NBRC 108923</strain>
    </source>
</reference>
<evidence type="ECO:0000256" key="2">
    <source>
        <dbReference type="ARBA" id="ARBA00022603"/>
    </source>
</evidence>
<dbReference type="SUPFAM" id="SSF46767">
    <property type="entry name" value="Methylated DNA-protein cysteine methyltransferase, C-terminal domain"/>
    <property type="match status" value="1"/>
</dbReference>
<proteinExistence type="predicted"/>
<keyword evidence="4" id="KW-0227">DNA damage</keyword>
<dbReference type="Gene3D" id="1.10.10.10">
    <property type="entry name" value="Winged helix-like DNA-binding domain superfamily/Winged helix DNA-binding domain"/>
    <property type="match status" value="1"/>
</dbReference>
<dbReference type="RefSeq" id="WP_187782804.1">
    <property type="nucleotide sequence ID" value="NZ_JACTVA010000002.1"/>
</dbReference>
<dbReference type="InterPro" id="IPR014048">
    <property type="entry name" value="MethylDNA_cys_MeTrfase_DNA-bd"/>
</dbReference>
<dbReference type="EMBL" id="JACTVA010000002">
    <property type="protein sequence ID" value="MBC9205638.1"/>
    <property type="molecule type" value="Genomic_DNA"/>
</dbReference>
<evidence type="ECO:0000256" key="4">
    <source>
        <dbReference type="ARBA" id="ARBA00022763"/>
    </source>
</evidence>
<keyword evidence="3 8" id="KW-0808">Transferase</keyword>
<keyword evidence="9" id="KW-1185">Reference proteome</keyword>
<dbReference type="CDD" id="cd06445">
    <property type="entry name" value="ATase"/>
    <property type="match status" value="1"/>
</dbReference>
<comment type="catalytic activity">
    <reaction evidence="1">
        <text>a 4-O-methyl-thymidine in DNA + L-cysteinyl-[protein] = a thymidine in DNA + S-methyl-L-cysteinyl-[protein]</text>
        <dbReference type="Rhea" id="RHEA:53428"/>
        <dbReference type="Rhea" id="RHEA-COMP:10131"/>
        <dbReference type="Rhea" id="RHEA-COMP:10132"/>
        <dbReference type="Rhea" id="RHEA-COMP:13555"/>
        <dbReference type="Rhea" id="RHEA-COMP:13556"/>
        <dbReference type="ChEBI" id="CHEBI:29950"/>
        <dbReference type="ChEBI" id="CHEBI:82612"/>
        <dbReference type="ChEBI" id="CHEBI:137386"/>
        <dbReference type="ChEBI" id="CHEBI:137387"/>
        <dbReference type="EC" id="2.1.1.63"/>
    </reaction>
</comment>
<evidence type="ECO:0000256" key="3">
    <source>
        <dbReference type="ARBA" id="ARBA00022679"/>
    </source>
</evidence>
<dbReference type="EC" id="2.1.1.63" evidence="8"/>
<keyword evidence="2 8" id="KW-0489">Methyltransferase</keyword>
<keyword evidence="5" id="KW-0234">DNA repair</keyword>
<protein>
    <submittedName>
        <fullName evidence="8">Methylated-DNA--[protein]-cysteine S-methyltransferase</fullName>
        <ecNumber evidence="8">2.1.1.63</ecNumber>
    </submittedName>
</protein>
<name>A0ABR7RGY4_9PROT</name>
<evidence type="ECO:0000256" key="1">
    <source>
        <dbReference type="ARBA" id="ARBA00001286"/>
    </source>
</evidence>
<organism evidence="8 9">
    <name type="scientific">Teichococcus aerophilus</name>
    <dbReference type="NCBI Taxonomy" id="1224513"/>
    <lineage>
        <taxon>Bacteria</taxon>
        <taxon>Pseudomonadati</taxon>
        <taxon>Pseudomonadota</taxon>
        <taxon>Alphaproteobacteria</taxon>
        <taxon>Acetobacterales</taxon>
        <taxon>Roseomonadaceae</taxon>
        <taxon>Roseomonas</taxon>
    </lineage>
</organism>
<dbReference type="SUPFAM" id="SSF53155">
    <property type="entry name" value="Methylated DNA-protein cysteine methyltransferase domain"/>
    <property type="match status" value="1"/>
</dbReference>
<gene>
    <name evidence="8" type="ORF">IBL26_02220</name>
</gene>
<feature type="domain" description="Methylated-DNA-[protein]-cysteine S-methyltransferase DNA binding" evidence="7">
    <location>
        <begin position="89"/>
        <end position="168"/>
    </location>
</feature>
<dbReference type="InterPro" id="IPR001497">
    <property type="entry name" value="MethylDNA_cys_MeTrfase_AS"/>
</dbReference>
<sequence length="177" mass="18777">MTLALLEQEVPTPIGTLLLIVDAAGALRAAEWADGRERLPRLLRQHYGSGAFTLTASATSPAFQDAFQAYFAGHTRALDGLPIQTGGTAFQARVWQALRTIPPGQPTSYHAFGLQLGLLRHARAIGHANAANPLNIIVPCHRLVGSSGSLTGYAGGLDRKRWLLAHEAASVQANSPP</sequence>
<accession>A0ABR7RGY4</accession>